<comment type="caution">
    <text evidence="4">The sequence shown here is derived from an EMBL/GenBank/DDBJ whole genome shotgun (WGS) entry which is preliminary data.</text>
</comment>
<dbReference type="OrthoDB" id="1085116at2759"/>
<accession>A0A834WGZ5</accession>
<dbReference type="CDD" id="cd06222">
    <property type="entry name" value="RNase_H_like"/>
    <property type="match status" value="1"/>
</dbReference>
<dbReference type="Pfam" id="PF13456">
    <property type="entry name" value="RVT_3"/>
    <property type="match status" value="1"/>
</dbReference>
<feature type="domain" description="Endonuclease/exonuclease/phosphatase" evidence="1">
    <location>
        <begin position="43"/>
        <end position="137"/>
    </location>
</feature>
<dbReference type="AlphaFoldDB" id="A0A834WGZ5"/>
<dbReference type="GO" id="GO:0003964">
    <property type="term" value="F:RNA-directed DNA polymerase activity"/>
    <property type="evidence" value="ECO:0007669"/>
    <property type="project" value="UniProtKB-KW"/>
</dbReference>
<dbReference type="PANTHER" id="PTHR47723">
    <property type="entry name" value="OS05G0353850 PROTEIN"/>
    <property type="match status" value="1"/>
</dbReference>
<evidence type="ECO:0000259" key="2">
    <source>
        <dbReference type="Pfam" id="PF13456"/>
    </source>
</evidence>
<protein>
    <submittedName>
        <fullName evidence="4">Reverse transcriptase</fullName>
    </submittedName>
</protein>
<dbReference type="EMBL" id="JAAIUW010000009">
    <property type="protein sequence ID" value="KAF7816694.1"/>
    <property type="molecule type" value="Genomic_DNA"/>
</dbReference>
<evidence type="ECO:0000313" key="4">
    <source>
        <dbReference type="EMBL" id="KAF7816694.1"/>
    </source>
</evidence>
<keyword evidence="4" id="KW-0695">RNA-directed DNA polymerase</keyword>
<keyword evidence="4" id="KW-0808">Transferase</keyword>
<dbReference type="InterPro" id="IPR005135">
    <property type="entry name" value="Endo/exonuclease/phosphatase"/>
</dbReference>
<dbReference type="Pfam" id="PF03372">
    <property type="entry name" value="Exo_endo_phos"/>
    <property type="match status" value="1"/>
</dbReference>
<feature type="domain" description="RNase H type-1" evidence="2">
    <location>
        <begin position="794"/>
        <end position="915"/>
    </location>
</feature>
<evidence type="ECO:0000259" key="3">
    <source>
        <dbReference type="Pfam" id="PF13966"/>
    </source>
</evidence>
<evidence type="ECO:0000313" key="5">
    <source>
        <dbReference type="Proteomes" id="UP000634136"/>
    </source>
</evidence>
<keyword evidence="4" id="KW-0548">Nucleotidyltransferase</keyword>
<dbReference type="InterPro" id="IPR036691">
    <property type="entry name" value="Endo/exonu/phosph_ase_sf"/>
</dbReference>
<gene>
    <name evidence="4" type="ORF">G2W53_030663</name>
</gene>
<dbReference type="InterPro" id="IPR044730">
    <property type="entry name" value="RNase_H-like_dom_plant"/>
</dbReference>
<dbReference type="InterPro" id="IPR053151">
    <property type="entry name" value="RNase_H-like"/>
</dbReference>
<organism evidence="4 5">
    <name type="scientific">Senna tora</name>
    <dbReference type="NCBI Taxonomy" id="362788"/>
    <lineage>
        <taxon>Eukaryota</taxon>
        <taxon>Viridiplantae</taxon>
        <taxon>Streptophyta</taxon>
        <taxon>Embryophyta</taxon>
        <taxon>Tracheophyta</taxon>
        <taxon>Spermatophyta</taxon>
        <taxon>Magnoliopsida</taxon>
        <taxon>eudicotyledons</taxon>
        <taxon>Gunneridae</taxon>
        <taxon>Pentapetalae</taxon>
        <taxon>rosids</taxon>
        <taxon>fabids</taxon>
        <taxon>Fabales</taxon>
        <taxon>Fabaceae</taxon>
        <taxon>Caesalpinioideae</taxon>
        <taxon>Cassia clade</taxon>
        <taxon>Senna</taxon>
    </lineage>
</organism>
<evidence type="ECO:0000259" key="1">
    <source>
        <dbReference type="Pfam" id="PF03372"/>
    </source>
</evidence>
<dbReference type="Proteomes" id="UP000634136">
    <property type="component" value="Unassembled WGS sequence"/>
</dbReference>
<proteinExistence type="predicted"/>
<dbReference type="InterPro" id="IPR026960">
    <property type="entry name" value="RVT-Znf"/>
</dbReference>
<dbReference type="InterPro" id="IPR012337">
    <property type="entry name" value="RNaseH-like_sf"/>
</dbReference>
<keyword evidence="5" id="KW-1185">Reference proteome</keyword>
<dbReference type="GO" id="GO:0004523">
    <property type="term" value="F:RNA-DNA hybrid ribonuclease activity"/>
    <property type="evidence" value="ECO:0007669"/>
    <property type="project" value="InterPro"/>
</dbReference>
<name>A0A834WGZ5_9FABA</name>
<reference evidence="4" key="1">
    <citation type="submission" date="2020-09" db="EMBL/GenBank/DDBJ databases">
        <title>Genome-Enabled Discovery of Anthraquinone Biosynthesis in Senna tora.</title>
        <authorList>
            <person name="Kang S.-H."/>
            <person name="Pandey R.P."/>
            <person name="Lee C.-M."/>
            <person name="Sim J.-S."/>
            <person name="Jeong J.-T."/>
            <person name="Choi B.-S."/>
            <person name="Jung M."/>
            <person name="Ginzburg D."/>
            <person name="Zhao K."/>
            <person name="Won S.Y."/>
            <person name="Oh T.-J."/>
            <person name="Yu Y."/>
            <person name="Kim N.-H."/>
            <person name="Lee O.R."/>
            <person name="Lee T.-H."/>
            <person name="Bashyal P."/>
            <person name="Kim T.-S."/>
            <person name="Lee W.-H."/>
            <person name="Kawkins C."/>
            <person name="Kim C.-K."/>
            <person name="Kim J.S."/>
            <person name="Ahn B.O."/>
            <person name="Rhee S.Y."/>
            <person name="Sohng J.K."/>
        </authorList>
    </citation>
    <scope>NUCLEOTIDE SEQUENCE</scope>
    <source>
        <tissue evidence="4">Leaf</tissue>
    </source>
</reference>
<sequence length="958" mass="108485">MGYAGGLWLLWDDAQIKLRVIEDTFQEIHALVEVNGSPFAILSFVYGSPSRDRRKILWANLVNLSSLHNLPWLVGGDFNEILSSDEKWGGPKFTWCNKRPNGQIVFERLDRFLGNAAWVNLFPHSVNFHLPRIRSDHNPMLLRSRPIQGNRNARPFRCERIWINHPDFLNVVQEAWGPSGNLSSKLVALKIKAIEWNRVSLGNIFHKKKILTRRLNGIGIAMNSRPSPQLALLEQELSIQYRKILLSEEELWASKARLDWLHLGDGNTKFLLTSVINRRRQNRILGLKNNMGEWIQDPVEIKNMIVNYFIECFSHSQVTDFPSHLCHPNAHSALSGVNCSIPNLDEIKRALWDLKPFKAAGVDGFQPGFFQKYWDIVGITIINKIQECDRKSVEAVNRVLSSFLAMSGLMVNESKSSIWFSPNSSDDERSMILNAIPFRRSVSPGTYLGFPLGKGTKKRDYENIINKIRDKEFHKPWAKVCAARMSLNSGKGSVLGKCLKVGSEWVIKGTKTILNSGCNTNFWLAEWSTLGNIRSTISGSLNLGEEALTVADLRIPSDKWNWDQFSFVFLDSIKKFINAVPFGASNSSDKSVWKFDSKGVFTLNSAYKAIESSKCSPSSPNLTWIWKLKCHRRQKFFIWLCVKDALPHKSNLFHRGINLNAFCSLCGNQIESMEHIFKLCPVSSKVWEFAAPNLNFILDDDMVSWIRKNSFASTQVQFQVPHGTLFIYVLQQIWFFRNNAIFNNKDFDVPLCFRNALSKAAEFSHLAGNFGSGLVKEPVIIKWQVPPEGWWKINTDGSCHTPSYDIAAGGVIRDHSGNWILGFSKYIGGGPILCAELWAILFGLEQARRIGGAKVIVESDSLAAINLISDLNIPASHHYFPIISRCRSSLALFDDATLTHKFREVNQVADALAKFVVQSKCELTCFQSAPPFLAQAFWSDYFGHSFFRGRSFSFIDAG</sequence>
<dbReference type="InterPro" id="IPR002156">
    <property type="entry name" value="RNaseH_domain"/>
</dbReference>
<dbReference type="SUPFAM" id="SSF56219">
    <property type="entry name" value="DNase I-like"/>
    <property type="match status" value="1"/>
</dbReference>
<dbReference type="Gene3D" id="3.30.420.10">
    <property type="entry name" value="Ribonuclease H-like superfamily/Ribonuclease H"/>
    <property type="match status" value="1"/>
</dbReference>
<dbReference type="PANTHER" id="PTHR47723:SF19">
    <property type="entry name" value="POLYNUCLEOTIDYL TRANSFERASE, RIBONUCLEASE H-LIKE SUPERFAMILY PROTEIN"/>
    <property type="match status" value="1"/>
</dbReference>
<feature type="domain" description="Reverse transcriptase zinc-binding" evidence="3">
    <location>
        <begin position="601"/>
        <end position="687"/>
    </location>
</feature>
<dbReference type="InterPro" id="IPR036397">
    <property type="entry name" value="RNaseH_sf"/>
</dbReference>
<dbReference type="SUPFAM" id="SSF53098">
    <property type="entry name" value="Ribonuclease H-like"/>
    <property type="match status" value="1"/>
</dbReference>
<dbReference type="Gene3D" id="3.60.10.10">
    <property type="entry name" value="Endonuclease/exonuclease/phosphatase"/>
    <property type="match status" value="1"/>
</dbReference>
<dbReference type="GO" id="GO:0003676">
    <property type="term" value="F:nucleic acid binding"/>
    <property type="evidence" value="ECO:0007669"/>
    <property type="project" value="InterPro"/>
</dbReference>
<dbReference type="Pfam" id="PF13966">
    <property type="entry name" value="zf-RVT"/>
    <property type="match status" value="1"/>
</dbReference>